<dbReference type="GO" id="GO:0000287">
    <property type="term" value="F:magnesium ion binding"/>
    <property type="evidence" value="ECO:0007669"/>
    <property type="project" value="InterPro"/>
</dbReference>
<evidence type="ECO:0000256" key="4">
    <source>
        <dbReference type="ARBA" id="ARBA00011503"/>
    </source>
</evidence>
<organism evidence="16 17">
    <name type="scientific">Coraliomargarita sinensis</name>
    <dbReference type="NCBI Taxonomy" id="2174842"/>
    <lineage>
        <taxon>Bacteria</taxon>
        <taxon>Pseudomonadati</taxon>
        <taxon>Verrucomicrobiota</taxon>
        <taxon>Opitutia</taxon>
        <taxon>Puniceicoccales</taxon>
        <taxon>Coraliomargaritaceae</taxon>
        <taxon>Coraliomargarita</taxon>
    </lineage>
</organism>
<evidence type="ECO:0000256" key="13">
    <source>
        <dbReference type="PIRSR" id="PIRSR603542-2"/>
    </source>
</evidence>
<keyword evidence="13" id="KW-0460">Magnesium</keyword>
<keyword evidence="17" id="KW-1185">Reference proteome</keyword>
<keyword evidence="13" id="KW-0479">Metal-binding</keyword>
<keyword evidence="6" id="KW-0808">Transferase</keyword>
<reference evidence="16 17" key="1">
    <citation type="submission" date="2018-05" db="EMBL/GenBank/DDBJ databases">
        <title>Coraliomargarita sinensis sp. nov., isolated from a marine solar saltern.</title>
        <authorList>
            <person name="Zhou L.Y."/>
        </authorList>
    </citation>
    <scope>NUCLEOTIDE SEQUENCE [LARGE SCALE GENOMIC DNA]</scope>
    <source>
        <strain evidence="16 17">WN38</strain>
    </source>
</reference>
<accession>A0A317ZJ58</accession>
<evidence type="ECO:0000256" key="8">
    <source>
        <dbReference type="ARBA" id="ARBA00029894"/>
    </source>
</evidence>
<evidence type="ECO:0000256" key="1">
    <source>
        <dbReference type="ARBA" id="ARBA00003937"/>
    </source>
</evidence>
<dbReference type="PRINTS" id="PR01399">
    <property type="entry name" value="ENTSNTHTASED"/>
</dbReference>
<feature type="binding site" evidence="12">
    <location>
        <position position="117"/>
    </location>
    <ligand>
        <name>CoA</name>
        <dbReference type="ChEBI" id="CHEBI:57287"/>
    </ligand>
</feature>
<dbReference type="InterPro" id="IPR041354">
    <property type="entry name" value="4PPT_N"/>
</dbReference>
<dbReference type="RefSeq" id="WP_110130730.1">
    <property type="nucleotide sequence ID" value="NZ_QHJQ01000004.1"/>
</dbReference>
<dbReference type="Pfam" id="PF17837">
    <property type="entry name" value="4PPT_N"/>
    <property type="match status" value="1"/>
</dbReference>
<feature type="domain" description="4'-phosphopantetheinyl transferase" evidence="14">
    <location>
        <begin position="114"/>
        <end position="221"/>
    </location>
</feature>
<dbReference type="Pfam" id="PF01648">
    <property type="entry name" value="ACPS"/>
    <property type="match status" value="1"/>
</dbReference>
<evidence type="ECO:0000256" key="2">
    <source>
        <dbReference type="ARBA" id="ARBA00004993"/>
    </source>
</evidence>
<feature type="binding site" evidence="12">
    <location>
        <begin position="95"/>
        <end position="96"/>
    </location>
    <ligand>
        <name>CoA</name>
        <dbReference type="ChEBI" id="CHEBI:57287"/>
    </ligand>
</feature>
<evidence type="ECO:0000313" key="17">
    <source>
        <dbReference type="Proteomes" id="UP000247099"/>
    </source>
</evidence>
<comment type="catalytic activity">
    <reaction evidence="10">
        <text>apo-[aryl-carrier protein] + CoA = holo-[aryl-carrier protein] + adenosine 3',5'-bisphosphate + H(+)</text>
        <dbReference type="Rhea" id="RHEA:48404"/>
        <dbReference type="Rhea" id="RHEA-COMP:15903"/>
        <dbReference type="Rhea" id="RHEA-COMP:17557"/>
        <dbReference type="ChEBI" id="CHEBI:15378"/>
        <dbReference type="ChEBI" id="CHEBI:29999"/>
        <dbReference type="ChEBI" id="CHEBI:57287"/>
        <dbReference type="ChEBI" id="CHEBI:58343"/>
        <dbReference type="ChEBI" id="CHEBI:64479"/>
    </reaction>
</comment>
<comment type="subunit">
    <text evidence="4">EntB, EntD, EntE, and EntF form a multienzyme complex called enterobactin synthase.</text>
</comment>
<feature type="binding site" evidence="13">
    <location>
        <position position="117"/>
    </location>
    <ligand>
        <name>Mg(2+)</name>
        <dbReference type="ChEBI" id="CHEBI:18420"/>
    </ligand>
</feature>
<evidence type="ECO:0000256" key="6">
    <source>
        <dbReference type="ARBA" id="ARBA00022679"/>
    </source>
</evidence>
<dbReference type="PANTHER" id="PTHR38096:SF1">
    <property type="entry name" value="ENTEROBACTIN SYNTHASE COMPONENT D"/>
    <property type="match status" value="1"/>
</dbReference>
<dbReference type="AlphaFoldDB" id="A0A317ZJ58"/>
<comment type="similarity">
    <text evidence="3">Belongs to the P-Pant transferase superfamily. EntD family.</text>
</comment>
<feature type="binding site" evidence="12">
    <location>
        <position position="51"/>
    </location>
    <ligand>
        <name>CoA</name>
        <dbReference type="ChEBI" id="CHEBI:57287"/>
    </ligand>
</feature>
<evidence type="ECO:0000256" key="3">
    <source>
        <dbReference type="ARBA" id="ARBA00008342"/>
    </source>
</evidence>
<feature type="binding site" evidence="12">
    <location>
        <position position="156"/>
    </location>
    <ligand>
        <name>CoA</name>
        <dbReference type="ChEBI" id="CHEBI:57287"/>
    </ligand>
</feature>
<dbReference type="EMBL" id="QHJQ01000004">
    <property type="protein sequence ID" value="PXA04277.1"/>
    <property type="molecule type" value="Genomic_DNA"/>
</dbReference>
<evidence type="ECO:0000313" key="16">
    <source>
        <dbReference type="EMBL" id="PXA04277.1"/>
    </source>
</evidence>
<proteinExistence type="inferred from homology"/>
<evidence type="ECO:0000259" key="14">
    <source>
        <dbReference type="Pfam" id="PF01648"/>
    </source>
</evidence>
<dbReference type="Gene3D" id="3.90.470.20">
    <property type="entry name" value="4'-phosphopantetheinyl transferase domain"/>
    <property type="match status" value="1"/>
</dbReference>
<comment type="catalytic activity">
    <reaction evidence="11">
        <text>apo-[peptidyl-carrier protein] + CoA = holo-[peptidyl-carrier protein] + adenosine 3',5'-bisphosphate + H(+)</text>
        <dbReference type="Rhea" id="RHEA:46228"/>
        <dbReference type="Rhea" id="RHEA-COMP:11479"/>
        <dbReference type="Rhea" id="RHEA-COMP:11480"/>
        <dbReference type="ChEBI" id="CHEBI:15378"/>
        <dbReference type="ChEBI" id="CHEBI:29999"/>
        <dbReference type="ChEBI" id="CHEBI:57287"/>
        <dbReference type="ChEBI" id="CHEBI:58343"/>
        <dbReference type="ChEBI" id="CHEBI:64479"/>
    </reaction>
</comment>
<feature type="binding site" evidence="12">
    <location>
        <position position="160"/>
    </location>
    <ligand>
        <name>CoA</name>
        <dbReference type="ChEBI" id="CHEBI:57287"/>
    </ligand>
</feature>
<name>A0A317ZJ58_9BACT</name>
<feature type="binding site" evidence="12">
    <location>
        <position position="59"/>
    </location>
    <ligand>
        <name>CoA</name>
        <dbReference type="ChEBI" id="CHEBI:57287"/>
    </ligand>
</feature>
<evidence type="ECO:0000256" key="9">
    <source>
        <dbReference type="ARBA" id="ARBA00031996"/>
    </source>
</evidence>
<comment type="function">
    <text evidence="1">Involved in the biosynthesis of the siderophore enterobactin (enterochelin), which is a macrocyclic trimeric lactone of N-(2,3-dihydroxybenzoyl)-serine. The serine trilactone serves as a scaffolding for the three catechol functionalities that provide hexadentate coordination for the tightly ligated iron(2+) atoms. Plays an essential role in the assembly of the enterobactin by catalyzing the transfer of the 4'-phosphopantetheine (Ppant) moiety from coenzyme A to the apo-domains of both EntB (ArCP domain) and EntF (PCP domain) to yield their holo-forms which make them competent for the activation of 2,3-dihydroxybenzoate (DHB) and L-serine, respectively.</text>
</comment>
<dbReference type="GO" id="GO:0009239">
    <property type="term" value="P:enterobactin biosynthetic process"/>
    <property type="evidence" value="ECO:0007669"/>
    <property type="project" value="UniProtKB-KW"/>
</dbReference>
<evidence type="ECO:0000256" key="10">
    <source>
        <dbReference type="ARBA" id="ARBA00049176"/>
    </source>
</evidence>
<dbReference type="InterPro" id="IPR003542">
    <property type="entry name" value="Enbac_synth_compD-like"/>
</dbReference>
<feature type="binding site" evidence="13">
    <location>
        <position position="119"/>
    </location>
    <ligand>
        <name>Mg(2+)</name>
        <dbReference type="ChEBI" id="CHEBI:18420"/>
    </ligand>
</feature>
<protein>
    <recommendedName>
        <fullName evidence="5">Enterobactin synthase component D</fullName>
    </recommendedName>
    <alternativeName>
        <fullName evidence="8">4'-phosphopantetheinyl transferase EntD</fullName>
    </alternativeName>
    <alternativeName>
        <fullName evidence="9">Enterochelin synthase D</fullName>
    </alternativeName>
</protein>
<feature type="domain" description="4'-phosphopantetheinyl transferase N-terminal" evidence="15">
    <location>
        <begin position="40"/>
        <end position="106"/>
    </location>
</feature>
<evidence type="ECO:0000256" key="5">
    <source>
        <dbReference type="ARBA" id="ARBA00019087"/>
    </source>
</evidence>
<dbReference type="PANTHER" id="PTHR38096">
    <property type="entry name" value="ENTEROBACTIN SYNTHASE COMPONENT D"/>
    <property type="match status" value="1"/>
</dbReference>
<evidence type="ECO:0000256" key="11">
    <source>
        <dbReference type="ARBA" id="ARBA00049191"/>
    </source>
</evidence>
<comment type="caution">
    <text evidence="16">The sequence shown here is derived from an EMBL/GenBank/DDBJ whole genome shotgun (WGS) entry which is preliminary data.</text>
</comment>
<evidence type="ECO:0000259" key="15">
    <source>
        <dbReference type="Pfam" id="PF17837"/>
    </source>
</evidence>
<dbReference type="GO" id="GO:0008897">
    <property type="term" value="F:holo-[acyl-carrier-protein] synthase activity"/>
    <property type="evidence" value="ECO:0007669"/>
    <property type="project" value="InterPro"/>
</dbReference>
<keyword evidence="7" id="KW-0259">Enterobactin biosynthesis</keyword>
<gene>
    <name evidence="16" type="ORF">DDZ13_07000</name>
</gene>
<comment type="cofactor">
    <cofactor evidence="13">
        <name>Mg(2+)</name>
        <dbReference type="ChEBI" id="CHEBI:18420"/>
    </cofactor>
</comment>
<dbReference type="InterPro" id="IPR037143">
    <property type="entry name" value="4-PPantetheinyl_Trfase_dom_sf"/>
</dbReference>
<dbReference type="SUPFAM" id="SSF56214">
    <property type="entry name" value="4'-phosphopantetheinyl transferase"/>
    <property type="match status" value="1"/>
</dbReference>
<dbReference type="GO" id="GO:0009366">
    <property type="term" value="C:enterobactin synthetase complex"/>
    <property type="evidence" value="ECO:0007669"/>
    <property type="project" value="InterPro"/>
</dbReference>
<evidence type="ECO:0000256" key="7">
    <source>
        <dbReference type="ARBA" id="ARBA00023191"/>
    </source>
</evidence>
<dbReference type="InterPro" id="IPR008278">
    <property type="entry name" value="4-PPantetheinyl_Trfase_dom"/>
</dbReference>
<dbReference type="GO" id="GO:0005886">
    <property type="term" value="C:plasma membrane"/>
    <property type="evidence" value="ECO:0007669"/>
    <property type="project" value="TreeGrafter"/>
</dbReference>
<comment type="pathway">
    <text evidence="2">Siderophore biosynthesis; enterobactin biosynthesis.</text>
</comment>
<evidence type="ECO:0000256" key="12">
    <source>
        <dbReference type="PIRSR" id="PIRSR603542-1"/>
    </source>
</evidence>
<dbReference type="InParanoid" id="A0A317ZJ58"/>
<dbReference type="Proteomes" id="UP000247099">
    <property type="component" value="Unassembled WGS sequence"/>
</dbReference>
<dbReference type="OrthoDB" id="188496at2"/>
<sequence>MSTPDYRHLLSSALAGLIPRGVEFSTGPIPESVDFDYEREADCLKTAGEYRKCEFIGGRECVRAALEALGFPRGPILPNADGVPVWPDGTIAAISHSRGYCAAIAAKSSDYSALGLDLEKTDRLSPAAIERTVHPGEQSFVQGEQKKASLIFCAKEAFYKAQFPLWQTHANFHDLELAVDIASGELTVRNMAERFPGELRALADQIRFRFSYVEDFVISVCWLKCRD</sequence>